<gene>
    <name evidence="2" type="ORF">GCM10009107_29570</name>
</gene>
<feature type="region of interest" description="Disordered" evidence="1">
    <location>
        <begin position="142"/>
        <end position="161"/>
    </location>
</feature>
<dbReference type="SUPFAM" id="SSF69304">
    <property type="entry name" value="Tricorn protease N-terminal domain"/>
    <property type="match status" value="1"/>
</dbReference>
<reference evidence="2 3" key="1">
    <citation type="journal article" date="2019" name="Int. J. Syst. Evol. Microbiol.">
        <title>The Global Catalogue of Microorganisms (GCM) 10K type strain sequencing project: providing services to taxonomists for standard genome sequencing and annotation.</title>
        <authorList>
            <consortium name="The Broad Institute Genomics Platform"/>
            <consortium name="The Broad Institute Genome Sequencing Center for Infectious Disease"/>
            <person name="Wu L."/>
            <person name="Ma J."/>
        </authorList>
    </citation>
    <scope>NUCLEOTIDE SEQUENCE [LARGE SCALE GENOMIC DNA]</scope>
    <source>
        <strain evidence="2 3">JCM 15503</strain>
    </source>
</reference>
<protein>
    <submittedName>
        <fullName evidence="2">Uncharacterized protein</fullName>
    </submittedName>
</protein>
<evidence type="ECO:0000256" key="1">
    <source>
        <dbReference type="SAM" id="MobiDB-lite"/>
    </source>
</evidence>
<sequence>MMSVLLLAGQVASAKKEGPAPEVQVTPNYIVDFEFDWGRDGVDCPTCNHGSGNSRLAFTDHNYRLWVAPLDIKTGKFLPDNGKGTQVDSHTAYATDFGNGPEWMFSSIAGSQLVYTRYQPDVPQSPDSAVLAIATQNADGTWLPASLPGGEKRQSPIGTQDLDDLAPRIHYQDVAKRRTFWRDSEVSTNDETKLPTTGFSGGSRRWVPGTHKIILTATGLEGTKGYGRQQVFLFDTDTAVLKQITDEDADHAGAMMWRAPEYDNQYVFFSVRNGKQLVVHRKLKDETGKKHWTSIIQLDLPPETPHLWSPEYFLFNGKSYIFYQMNKSANASDLSKPGVLAMSMILPKKAKIIPLISPDAEPRVRMDPEYFITAKGPYLYYNRYKLRTDTEDSQPEGVWRVDTRLGKPNPALQAASRRVIPEAPGELD</sequence>
<organism evidence="2 3">
    <name type="scientific">Ideonella azotifigens</name>
    <dbReference type="NCBI Taxonomy" id="513160"/>
    <lineage>
        <taxon>Bacteria</taxon>
        <taxon>Pseudomonadati</taxon>
        <taxon>Pseudomonadota</taxon>
        <taxon>Betaproteobacteria</taxon>
        <taxon>Burkholderiales</taxon>
        <taxon>Sphaerotilaceae</taxon>
        <taxon>Ideonella</taxon>
    </lineage>
</organism>
<dbReference type="Proteomes" id="UP001500279">
    <property type="component" value="Unassembled WGS sequence"/>
</dbReference>
<comment type="caution">
    <text evidence="2">The sequence shown here is derived from an EMBL/GenBank/DDBJ whole genome shotgun (WGS) entry which is preliminary data.</text>
</comment>
<dbReference type="RefSeq" id="WP_141284991.1">
    <property type="nucleotide sequence ID" value="NZ_BAAAEW010000018.1"/>
</dbReference>
<keyword evidence="3" id="KW-1185">Reference proteome</keyword>
<proteinExistence type="predicted"/>
<name>A0ABN1K3N0_9BURK</name>
<dbReference type="EMBL" id="BAAAEW010000018">
    <property type="protein sequence ID" value="GAA0753829.1"/>
    <property type="molecule type" value="Genomic_DNA"/>
</dbReference>
<evidence type="ECO:0000313" key="2">
    <source>
        <dbReference type="EMBL" id="GAA0753829.1"/>
    </source>
</evidence>
<dbReference type="Gene3D" id="2.115.10.20">
    <property type="entry name" value="Glycosyl hydrolase domain, family 43"/>
    <property type="match status" value="1"/>
</dbReference>
<dbReference type="InterPro" id="IPR023296">
    <property type="entry name" value="Glyco_hydro_beta-prop_sf"/>
</dbReference>
<accession>A0ABN1K3N0</accession>
<dbReference type="SUPFAM" id="SSF75005">
    <property type="entry name" value="Arabinanase/levansucrase/invertase"/>
    <property type="match status" value="1"/>
</dbReference>
<evidence type="ECO:0000313" key="3">
    <source>
        <dbReference type="Proteomes" id="UP001500279"/>
    </source>
</evidence>